<reference evidence="1" key="1">
    <citation type="submission" date="2021-01" db="EMBL/GenBank/DDBJ databases">
        <authorList>
            <person name="Kaushik A."/>
        </authorList>
    </citation>
    <scope>NUCLEOTIDE SEQUENCE</scope>
    <source>
        <strain evidence="1">AG6-10EEA</strain>
    </source>
</reference>
<dbReference type="Proteomes" id="UP000663853">
    <property type="component" value="Unassembled WGS sequence"/>
</dbReference>
<name>A0A8H3CU64_9AGAM</name>
<organism evidence="1 2">
    <name type="scientific">Rhizoctonia solani</name>
    <dbReference type="NCBI Taxonomy" id="456999"/>
    <lineage>
        <taxon>Eukaryota</taxon>
        <taxon>Fungi</taxon>
        <taxon>Dikarya</taxon>
        <taxon>Basidiomycota</taxon>
        <taxon>Agaricomycotina</taxon>
        <taxon>Agaricomycetes</taxon>
        <taxon>Cantharellales</taxon>
        <taxon>Ceratobasidiaceae</taxon>
        <taxon>Rhizoctonia</taxon>
    </lineage>
</organism>
<sequence length="69" mass="7868">MYKRTWVAGWLKFDSKQWDLHQLTSYAGRFARYSGWMMPSSSTRLTLSGNTSSSHNCVMGKSPAIDEFA</sequence>
<accession>A0A8H3CU64</accession>
<comment type="caution">
    <text evidence="1">The sequence shown here is derived from an EMBL/GenBank/DDBJ whole genome shotgun (WGS) entry which is preliminary data.</text>
</comment>
<dbReference type="EMBL" id="CAJMXA010003470">
    <property type="protein sequence ID" value="CAE6497061.1"/>
    <property type="molecule type" value="Genomic_DNA"/>
</dbReference>
<gene>
    <name evidence="1" type="ORF">RDB_LOCUS107799</name>
</gene>
<protein>
    <submittedName>
        <fullName evidence="1">Uncharacterized protein</fullName>
    </submittedName>
</protein>
<proteinExistence type="predicted"/>
<evidence type="ECO:0000313" key="1">
    <source>
        <dbReference type="EMBL" id="CAE6497061.1"/>
    </source>
</evidence>
<evidence type="ECO:0000313" key="2">
    <source>
        <dbReference type="Proteomes" id="UP000663853"/>
    </source>
</evidence>
<dbReference type="AlphaFoldDB" id="A0A8H3CU64"/>